<gene>
    <name evidence="1" type="ORF">BDM02DRAFT_3101865</name>
</gene>
<dbReference type="EMBL" id="MU118104">
    <property type="protein sequence ID" value="KAF9645104.1"/>
    <property type="molecule type" value="Genomic_DNA"/>
</dbReference>
<accession>A0ACB6Z6E3</accession>
<keyword evidence="2" id="KW-1185">Reference proteome</keyword>
<comment type="caution">
    <text evidence="1">The sequence shown here is derived from an EMBL/GenBank/DDBJ whole genome shotgun (WGS) entry which is preliminary data.</text>
</comment>
<name>A0ACB6Z6E3_THEGA</name>
<protein>
    <submittedName>
        <fullName evidence="1">Uncharacterized protein</fullName>
    </submittedName>
</protein>
<dbReference type="Proteomes" id="UP000886501">
    <property type="component" value="Unassembled WGS sequence"/>
</dbReference>
<reference evidence="1" key="1">
    <citation type="submission" date="2019-10" db="EMBL/GenBank/DDBJ databases">
        <authorList>
            <consortium name="DOE Joint Genome Institute"/>
            <person name="Kuo A."/>
            <person name="Miyauchi S."/>
            <person name="Kiss E."/>
            <person name="Drula E."/>
            <person name="Kohler A."/>
            <person name="Sanchez-Garcia M."/>
            <person name="Andreopoulos B."/>
            <person name="Barry K.W."/>
            <person name="Bonito G."/>
            <person name="Buee M."/>
            <person name="Carver A."/>
            <person name="Chen C."/>
            <person name="Cichocki N."/>
            <person name="Clum A."/>
            <person name="Culley D."/>
            <person name="Crous P.W."/>
            <person name="Fauchery L."/>
            <person name="Girlanda M."/>
            <person name="Hayes R."/>
            <person name="Keri Z."/>
            <person name="Labutti K."/>
            <person name="Lipzen A."/>
            <person name="Lombard V."/>
            <person name="Magnuson J."/>
            <person name="Maillard F."/>
            <person name="Morin E."/>
            <person name="Murat C."/>
            <person name="Nolan M."/>
            <person name="Ohm R."/>
            <person name="Pangilinan J."/>
            <person name="Pereira M."/>
            <person name="Perotto S."/>
            <person name="Peter M."/>
            <person name="Riley R."/>
            <person name="Sitrit Y."/>
            <person name="Stielow B."/>
            <person name="Szollosi G."/>
            <person name="Zifcakova L."/>
            <person name="Stursova M."/>
            <person name="Spatafora J.W."/>
            <person name="Tedersoo L."/>
            <person name="Vaario L.-M."/>
            <person name="Yamada A."/>
            <person name="Yan M."/>
            <person name="Wang P."/>
            <person name="Xu J."/>
            <person name="Bruns T."/>
            <person name="Baldrian P."/>
            <person name="Vilgalys R."/>
            <person name="Henrissat B."/>
            <person name="Grigoriev I.V."/>
            <person name="Hibbett D."/>
            <person name="Nagy L.G."/>
            <person name="Martin F.M."/>
        </authorList>
    </citation>
    <scope>NUCLEOTIDE SEQUENCE</scope>
    <source>
        <strain evidence="1">P2</strain>
    </source>
</reference>
<proteinExistence type="predicted"/>
<reference evidence="1" key="2">
    <citation type="journal article" date="2020" name="Nat. Commun.">
        <title>Large-scale genome sequencing of mycorrhizal fungi provides insights into the early evolution of symbiotic traits.</title>
        <authorList>
            <person name="Miyauchi S."/>
            <person name="Kiss E."/>
            <person name="Kuo A."/>
            <person name="Drula E."/>
            <person name="Kohler A."/>
            <person name="Sanchez-Garcia M."/>
            <person name="Morin E."/>
            <person name="Andreopoulos B."/>
            <person name="Barry K.W."/>
            <person name="Bonito G."/>
            <person name="Buee M."/>
            <person name="Carver A."/>
            <person name="Chen C."/>
            <person name="Cichocki N."/>
            <person name="Clum A."/>
            <person name="Culley D."/>
            <person name="Crous P.W."/>
            <person name="Fauchery L."/>
            <person name="Girlanda M."/>
            <person name="Hayes R.D."/>
            <person name="Keri Z."/>
            <person name="LaButti K."/>
            <person name="Lipzen A."/>
            <person name="Lombard V."/>
            <person name="Magnuson J."/>
            <person name="Maillard F."/>
            <person name="Murat C."/>
            <person name="Nolan M."/>
            <person name="Ohm R.A."/>
            <person name="Pangilinan J."/>
            <person name="Pereira M.F."/>
            <person name="Perotto S."/>
            <person name="Peter M."/>
            <person name="Pfister S."/>
            <person name="Riley R."/>
            <person name="Sitrit Y."/>
            <person name="Stielow J.B."/>
            <person name="Szollosi G."/>
            <person name="Zifcakova L."/>
            <person name="Stursova M."/>
            <person name="Spatafora J.W."/>
            <person name="Tedersoo L."/>
            <person name="Vaario L.M."/>
            <person name="Yamada A."/>
            <person name="Yan M."/>
            <person name="Wang P."/>
            <person name="Xu J."/>
            <person name="Bruns T."/>
            <person name="Baldrian P."/>
            <person name="Vilgalys R."/>
            <person name="Dunand C."/>
            <person name="Henrissat B."/>
            <person name="Grigoriev I.V."/>
            <person name="Hibbett D."/>
            <person name="Nagy L.G."/>
            <person name="Martin F.M."/>
        </authorList>
    </citation>
    <scope>NUCLEOTIDE SEQUENCE</scope>
    <source>
        <strain evidence="1">P2</strain>
    </source>
</reference>
<evidence type="ECO:0000313" key="2">
    <source>
        <dbReference type="Proteomes" id="UP000886501"/>
    </source>
</evidence>
<organism evidence="1 2">
    <name type="scientific">Thelephora ganbajun</name>
    <name type="common">Ganba fungus</name>
    <dbReference type="NCBI Taxonomy" id="370292"/>
    <lineage>
        <taxon>Eukaryota</taxon>
        <taxon>Fungi</taxon>
        <taxon>Dikarya</taxon>
        <taxon>Basidiomycota</taxon>
        <taxon>Agaricomycotina</taxon>
        <taxon>Agaricomycetes</taxon>
        <taxon>Thelephorales</taxon>
        <taxon>Thelephoraceae</taxon>
        <taxon>Thelephora</taxon>
    </lineage>
</organism>
<evidence type="ECO:0000313" key="1">
    <source>
        <dbReference type="EMBL" id="KAF9645104.1"/>
    </source>
</evidence>
<sequence length="146" mass="14765">MKFSAAAAILLSLIPAALGLTINTPTNVVQCRDLTWAAGTAPYFLSLLPAGQVSAPAIKTFPTQQGTELTWIVDLEANSSFTISLKDSTGQIAYSDIVTVQASSDRTCIGGSSNVSSPSNTNTGGSSPTNTAGGNPTNSSPASGGR</sequence>